<proteinExistence type="predicted"/>
<evidence type="ECO:0000256" key="1">
    <source>
        <dbReference type="SAM" id="MobiDB-lite"/>
    </source>
</evidence>
<protein>
    <submittedName>
        <fullName evidence="2">Uncharacterized protein</fullName>
    </submittedName>
</protein>
<feature type="compositionally biased region" description="Polar residues" evidence="1">
    <location>
        <begin position="15"/>
        <end position="26"/>
    </location>
</feature>
<name>A0A4Y2H2U6_ARAVE</name>
<comment type="caution">
    <text evidence="2">The sequence shown here is derived from an EMBL/GenBank/DDBJ whole genome shotgun (WGS) entry which is preliminary data.</text>
</comment>
<dbReference type="AlphaFoldDB" id="A0A4Y2H2U6"/>
<sequence length="89" mass="9998">MAALNSLRLDGGTDLPTSFHKQSTTHGLCHQRSGEKSRLSDQTTFYHSCDAQCRCILVLPFFRLCSELKGTVVGHRLLNLILYEGYINL</sequence>
<dbReference type="Proteomes" id="UP000499080">
    <property type="component" value="Unassembled WGS sequence"/>
</dbReference>
<accession>A0A4Y2H2U6</accession>
<organism evidence="2 3">
    <name type="scientific">Araneus ventricosus</name>
    <name type="common">Orbweaver spider</name>
    <name type="synonym">Epeira ventricosa</name>
    <dbReference type="NCBI Taxonomy" id="182803"/>
    <lineage>
        <taxon>Eukaryota</taxon>
        <taxon>Metazoa</taxon>
        <taxon>Ecdysozoa</taxon>
        <taxon>Arthropoda</taxon>
        <taxon>Chelicerata</taxon>
        <taxon>Arachnida</taxon>
        <taxon>Araneae</taxon>
        <taxon>Araneomorphae</taxon>
        <taxon>Entelegynae</taxon>
        <taxon>Araneoidea</taxon>
        <taxon>Araneidae</taxon>
        <taxon>Araneus</taxon>
    </lineage>
</organism>
<feature type="region of interest" description="Disordered" evidence="1">
    <location>
        <begin position="1"/>
        <end position="26"/>
    </location>
</feature>
<evidence type="ECO:0000313" key="3">
    <source>
        <dbReference type="Proteomes" id="UP000499080"/>
    </source>
</evidence>
<gene>
    <name evidence="2" type="ORF">AVEN_51818_1</name>
</gene>
<dbReference type="EMBL" id="BGPR01001710">
    <property type="protein sequence ID" value="GBM59993.1"/>
    <property type="molecule type" value="Genomic_DNA"/>
</dbReference>
<keyword evidence="3" id="KW-1185">Reference proteome</keyword>
<reference evidence="2 3" key="1">
    <citation type="journal article" date="2019" name="Sci. Rep.">
        <title>Orb-weaving spider Araneus ventricosus genome elucidates the spidroin gene catalogue.</title>
        <authorList>
            <person name="Kono N."/>
            <person name="Nakamura H."/>
            <person name="Ohtoshi R."/>
            <person name="Moran D.A.P."/>
            <person name="Shinohara A."/>
            <person name="Yoshida Y."/>
            <person name="Fujiwara M."/>
            <person name="Mori M."/>
            <person name="Tomita M."/>
            <person name="Arakawa K."/>
        </authorList>
    </citation>
    <scope>NUCLEOTIDE SEQUENCE [LARGE SCALE GENOMIC DNA]</scope>
</reference>
<evidence type="ECO:0000313" key="2">
    <source>
        <dbReference type="EMBL" id="GBM59993.1"/>
    </source>
</evidence>